<dbReference type="RefSeq" id="WP_215822036.1">
    <property type="nucleotide sequence ID" value="NZ_JAGSOY010000101.1"/>
</dbReference>
<protein>
    <submittedName>
        <fullName evidence="2">Uncharacterized protein</fullName>
    </submittedName>
</protein>
<sequence>MIKKLAGLLLAISTTASAQFVVNDDGVDYVFFNSSHGLSLPSTLKVGDRVYTDKLDLCINKDNKLVLKNREFDNFQESSSLFRITYIDDGSVSIESILEQDDFLLRGPTVQLLKQLNDEKDNLQCAWEYNTLKVESLFGYNSYTGLVQGVENNLGKLYGDSFQIGRVLAPVPAVLPNTAE</sequence>
<organism evidence="2 3">
    <name type="scientific">Zooshikella harenae</name>
    <dbReference type="NCBI Taxonomy" id="2827238"/>
    <lineage>
        <taxon>Bacteria</taxon>
        <taxon>Pseudomonadati</taxon>
        <taxon>Pseudomonadota</taxon>
        <taxon>Gammaproteobacteria</taxon>
        <taxon>Oceanospirillales</taxon>
        <taxon>Zooshikellaceae</taxon>
        <taxon>Zooshikella</taxon>
    </lineage>
</organism>
<feature type="signal peptide" evidence="1">
    <location>
        <begin position="1"/>
        <end position="18"/>
    </location>
</feature>
<name>A0ABS5ZI54_9GAMM</name>
<reference evidence="2 3" key="1">
    <citation type="submission" date="2021-04" db="EMBL/GenBank/DDBJ databases">
        <authorList>
            <person name="Pira H."/>
            <person name="Risdian C."/>
            <person name="Wink J."/>
        </authorList>
    </citation>
    <scope>NUCLEOTIDE SEQUENCE [LARGE SCALE GENOMIC DNA]</scope>
    <source>
        <strain evidence="2 3">WH53</strain>
    </source>
</reference>
<evidence type="ECO:0000313" key="2">
    <source>
        <dbReference type="EMBL" id="MBU2713751.1"/>
    </source>
</evidence>
<proteinExistence type="predicted"/>
<evidence type="ECO:0000313" key="3">
    <source>
        <dbReference type="Proteomes" id="UP000690515"/>
    </source>
</evidence>
<feature type="chain" id="PRO_5045167804" evidence="1">
    <location>
        <begin position="19"/>
        <end position="180"/>
    </location>
</feature>
<comment type="caution">
    <text evidence="2">The sequence shown here is derived from an EMBL/GenBank/DDBJ whole genome shotgun (WGS) entry which is preliminary data.</text>
</comment>
<dbReference type="Proteomes" id="UP000690515">
    <property type="component" value="Unassembled WGS sequence"/>
</dbReference>
<gene>
    <name evidence="2" type="ORF">KCG35_22065</name>
</gene>
<dbReference type="EMBL" id="JAGSOY010000101">
    <property type="protein sequence ID" value="MBU2713751.1"/>
    <property type="molecule type" value="Genomic_DNA"/>
</dbReference>
<evidence type="ECO:0000256" key="1">
    <source>
        <dbReference type="SAM" id="SignalP"/>
    </source>
</evidence>
<keyword evidence="3" id="KW-1185">Reference proteome</keyword>
<accession>A0ABS5ZI54</accession>
<keyword evidence="1" id="KW-0732">Signal</keyword>